<dbReference type="InterPro" id="IPR027417">
    <property type="entry name" value="P-loop_NTPase"/>
</dbReference>
<keyword evidence="5" id="KW-1185">Reference proteome</keyword>
<feature type="region of interest" description="Disordered" evidence="2">
    <location>
        <begin position="41"/>
        <end position="71"/>
    </location>
</feature>
<feature type="domain" description="Nephrocystin 3-like N-terminal" evidence="3">
    <location>
        <begin position="220"/>
        <end position="361"/>
    </location>
</feature>
<dbReference type="Proteomes" id="UP000481153">
    <property type="component" value="Unassembled WGS sequence"/>
</dbReference>
<protein>
    <recommendedName>
        <fullName evidence="3">Nephrocystin 3-like N-terminal domain-containing protein</fullName>
    </recommendedName>
</protein>
<gene>
    <name evidence="4" type="ORF">Ae201684_003740</name>
</gene>
<dbReference type="VEuPathDB" id="FungiDB:AeMF1_000262"/>
<dbReference type="Gene3D" id="3.40.50.300">
    <property type="entry name" value="P-loop containing nucleotide triphosphate hydrolases"/>
    <property type="match status" value="1"/>
</dbReference>
<dbReference type="AlphaFoldDB" id="A0A6G0XKC6"/>
<evidence type="ECO:0000313" key="5">
    <source>
        <dbReference type="Proteomes" id="UP000481153"/>
    </source>
</evidence>
<organism evidence="4 5">
    <name type="scientific">Aphanomyces euteiches</name>
    <dbReference type="NCBI Taxonomy" id="100861"/>
    <lineage>
        <taxon>Eukaryota</taxon>
        <taxon>Sar</taxon>
        <taxon>Stramenopiles</taxon>
        <taxon>Oomycota</taxon>
        <taxon>Saprolegniomycetes</taxon>
        <taxon>Saprolegniales</taxon>
        <taxon>Verrucalvaceae</taxon>
        <taxon>Aphanomyces</taxon>
    </lineage>
</organism>
<evidence type="ECO:0000313" key="4">
    <source>
        <dbReference type="EMBL" id="KAF0740850.1"/>
    </source>
</evidence>
<evidence type="ECO:0000259" key="3">
    <source>
        <dbReference type="Pfam" id="PF24883"/>
    </source>
</evidence>
<feature type="compositionally biased region" description="Low complexity" evidence="2">
    <location>
        <begin position="183"/>
        <end position="200"/>
    </location>
</feature>
<reference evidence="4 5" key="1">
    <citation type="submission" date="2019-07" db="EMBL/GenBank/DDBJ databases">
        <title>Genomics analysis of Aphanomyces spp. identifies a new class of oomycete effector associated with host adaptation.</title>
        <authorList>
            <person name="Gaulin E."/>
        </authorList>
    </citation>
    <scope>NUCLEOTIDE SEQUENCE [LARGE SCALE GENOMIC DNA]</scope>
    <source>
        <strain evidence="4 5">ATCC 201684</strain>
    </source>
</reference>
<dbReference type="PANTHER" id="PTHR10039:SF10">
    <property type="entry name" value="NACHT DOMAIN-CONTAINING PROTEIN"/>
    <property type="match status" value="1"/>
</dbReference>
<sequence>MADLTDKLAEYQRVTMSRLDSVEESVHRGTQRVADLPTIRESSTGRQSLRPKTMPLPYPSATNLDDNRNEPTKADDEIYMEALSEMKKQVENIRRDVMVELHTTKYDLLKEMTLLKGSVLRLVDALDNRPTSPVAVSETSTEPSTDDDDYSTSDEANRDSVVVAPYLPKTSSQRASTKKSLRHSPSSSLRESTRLSTRTSVARHLPRLDTKPKLRMLSSTRKWAVEAFHKWKNNPQAQVLAVVGAYGTGKSTFLQHLVDTHPNDILASHFCRFDRTVDTTRIVISLARQIAATVSAYQEQLKRLNLPYLVQEPDAVILATKLLIEPLHAIEEMVPQHVIVLDGIDHDDSLPSTRLLDLLSAVALEFPPWLPPHGKIMFDMENKDFAADCGLLVDAMMRKHKDMINRRDDQVMALLKAKSGGSCIYLEFVDHAFALSAEDVDVIDAGMVLQLPNSVDAIYATIFEDKYGKGRKRIWQKAQPVLEMIVAATKLSYQKPSQPYVTEAVVEEMLKYTKADLTLVRRSFSDIVSVREGVYRVENKALVDWLTSQKDDAPLLINVERGMHILVHGGADMASVDKAKKRSVRFNI</sequence>
<evidence type="ECO:0000256" key="1">
    <source>
        <dbReference type="ARBA" id="ARBA00022737"/>
    </source>
</evidence>
<comment type="caution">
    <text evidence="4">The sequence shown here is derived from an EMBL/GenBank/DDBJ whole genome shotgun (WGS) entry which is preliminary data.</text>
</comment>
<dbReference type="Pfam" id="PF24883">
    <property type="entry name" value="NPHP3_N"/>
    <property type="match status" value="1"/>
</dbReference>
<dbReference type="EMBL" id="VJMJ01000042">
    <property type="protein sequence ID" value="KAF0740850.1"/>
    <property type="molecule type" value="Genomic_DNA"/>
</dbReference>
<name>A0A6G0XKC6_9STRA</name>
<evidence type="ECO:0000256" key="2">
    <source>
        <dbReference type="SAM" id="MobiDB-lite"/>
    </source>
</evidence>
<accession>A0A6G0XKC6</accession>
<dbReference type="PANTHER" id="PTHR10039">
    <property type="entry name" value="AMELOGENIN"/>
    <property type="match status" value="1"/>
</dbReference>
<proteinExistence type="predicted"/>
<dbReference type="InterPro" id="IPR056884">
    <property type="entry name" value="NPHP3-like_N"/>
</dbReference>
<keyword evidence="1" id="KW-0677">Repeat</keyword>
<dbReference type="SUPFAM" id="SSF52540">
    <property type="entry name" value="P-loop containing nucleoside triphosphate hydrolases"/>
    <property type="match status" value="1"/>
</dbReference>
<feature type="region of interest" description="Disordered" evidence="2">
    <location>
        <begin position="130"/>
        <end position="201"/>
    </location>
</feature>